<organism evidence="2 3">
    <name type="scientific">Neonectria magnoliae</name>
    <dbReference type="NCBI Taxonomy" id="2732573"/>
    <lineage>
        <taxon>Eukaryota</taxon>
        <taxon>Fungi</taxon>
        <taxon>Dikarya</taxon>
        <taxon>Ascomycota</taxon>
        <taxon>Pezizomycotina</taxon>
        <taxon>Sordariomycetes</taxon>
        <taxon>Hypocreomycetidae</taxon>
        <taxon>Hypocreales</taxon>
        <taxon>Nectriaceae</taxon>
        <taxon>Neonectria</taxon>
    </lineage>
</organism>
<feature type="region of interest" description="Disordered" evidence="1">
    <location>
        <begin position="267"/>
        <end position="308"/>
    </location>
</feature>
<evidence type="ECO:0000313" key="3">
    <source>
        <dbReference type="Proteomes" id="UP001498421"/>
    </source>
</evidence>
<feature type="region of interest" description="Disordered" evidence="1">
    <location>
        <begin position="55"/>
        <end position="111"/>
    </location>
</feature>
<feature type="compositionally biased region" description="Basic and acidic residues" evidence="1">
    <location>
        <begin position="297"/>
        <end position="306"/>
    </location>
</feature>
<proteinExistence type="predicted"/>
<comment type="caution">
    <text evidence="2">The sequence shown here is derived from an EMBL/GenBank/DDBJ whole genome shotgun (WGS) entry which is preliminary data.</text>
</comment>
<reference evidence="2 3" key="1">
    <citation type="journal article" date="2025" name="Microbiol. Resour. Announc.">
        <title>Draft genome sequences for Neonectria magnoliae and Neonectria punicea, canker pathogens of Liriodendron tulipifera and Acer saccharum in West Virginia.</title>
        <authorList>
            <person name="Petronek H.M."/>
            <person name="Kasson M.T."/>
            <person name="Metheny A.M."/>
            <person name="Stauder C.M."/>
            <person name="Lovett B."/>
            <person name="Lynch S.C."/>
            <person name="Garnas J.R."/>
            <person name="Kasson L.R."/>
            <person name="Stajich J.E."/>
        </authorList>
    </citation>
    <scope>NUCLEOTIDE SEQUENCE [LARGE SCALE GENOMIC DNA]</scope>
    <source>
        <strain evidence="2 3">NRRL 64651</strain>
    </source>
</reference>
<feature type="compositionally biased region" description="Pro residues" evidence="1">
    <location>
        <begin position="270"/>
        <end position="280"/>
    </location>
</feature>
<name>A0ABR1I661_9HYPO</name>
<evidence type="ECO:0000313" key="2">
    <source>
        <dbReference type="EMBL" id="KAK7428699.1"/>
    </source>
</evidence>
<keyword evidence="3" id="KW-1185">Reference proteome</keyword>
<dbReference type="EMBL" id="JAZAVK010000038">
    <property type="protein sequence ID" value="KAK7428699.1"/>
    <property type="molecule type" value="Genomic_DNA"/>
</dbReference>
<gene>
    <name evidence="2" type="ORF">QQZ08_004793</name>
</gene>
<evidence type="ECO:0000256" key="1">
    <source>
        <dbReference type="SAM" id="MobiDB-lite"/>
    </source>
</evidence>
<sequence>MFGNFTAFGKHLQPLFSISSCRHQGSFYRTTSDFIHSLASSRNTSYFPNTLPRFAPRLPDSPTPRPLLNPLTPRPLEPHNPFLPLPLSSRPPSKLPPASLPSKAKIDPKDIPPPTPVTLPRFQPFAHDDDPLDATTALSSLLQHTGRSLAVLGTPGFSAIGLNLNLDAKPEDLIPDTSKIPDFKQWDKLSADEAREQNQSTRYPLRNGNLSPGCEVYLERKKELAHQNEDAFRTVQRIQQPKGKQPARLGNAYEFFRCLEAFTSFWDDPTQPPPLPPSPEASPEATSSDNVAGSKDSPTESAKEYDTSTVIRTASGNAMPAEYRNNLMTAFIKLVAYDFGCSVAPARLEPRLHLSSPKGSRQPRKTYCPSGCLFIFQSPMTREAARAGTVNGPVAAVSARGTTDFTVPDMETAQSLDLAREIVAALITAQHRAREGKTEKRFGEGQWWTTEKRWGGGIGGPIGREADKDAVQGDKDAKPSDADGLPMPVSKKPRKNMSLYDNYRMVRAPASTWDKKANYEAIGKVQGASYDDIFVVSSLFHHISILRVRVPNRLLEVLGGAPDPDLTKRSWGKVEAWRSPWYDLFHANQREEAMKLVWMMMAYQMRKDTGAADGDVKMADA</sequence>
<dbReference type="Proteomes" id="UP001498421">
    <property type="component" value="Unassembled WGS sequence"/>
</dbReference>
<accession>A0ABR1I661</accession>
<feature type="compositionally biased region" description="Pro residues" evidence="1">
    <location>
        <begin position="59"/>
        <end position="75"/>
    </location>
</feature>
<feature type="region of interest" description="Disordered" evidence="1">
    <location>
        <begin position="458"/>
        <end position="491"/>
    </location>
</feature>
<feature type="compositionally biased region" description="Basic and acidic residues" evidence="1">
    <location>
        <begin position="464"/>
        <end position="481"/>
    </location>
</feature>
<protein>
    <submittedName>
        <fullName evidence="2">Uncharacterized protein</fullName>
    </submittedName>
</protein>